<sequence length="405" mass="44440">MRSEHAARGGRQDGPPSQTRHEPQTRRNSARQAKLRRRKIFWLCVLCWLMVLCVTAIIIIAVYHFQSTNSEIDQISAGALIGFGALLIFILMWSIIIYAKCNHSKASSNSRPYRSSQEEFLAFASTEIFARGKPLPPPYQPPMSPSYRPSENFPTGTPPPAYDRVCGRSRRCESTTSEDSCLNPPAYQSRPPSPSPGASSPAPLEGDTHLNVPSRRPGMGVGHPISSLPTLGRVRRYDLSPSQSHQSSSFPGSGVVLTENAIYHNSSRARSSSVSPPGVQTPVHTATRYAPPYYRPAAAPRYHPSSHQPSSTSHSALVLARNAPESTTGPDSPPYLTNRSPFFRPVLALAAPENTTRLAHAPNRPPSPIQENFEDNLVEDNDHDPRRASVVLVYLSQAPDEEIIV</sequence>
<evidence type="ECO:0000313" key="4">
    <source>
        <dbReference type="Proteomes" id="UP001163046"/>
    </source>
</evidence>
<accession>A0A9W9YPH4</accession>
<feature type="region of interest" description="Disordered" evidence="1">
    <location>
        <begin position="294"/>
        <end position="316"/>
    </location>
</feature>
<dbReference type="OrthoDB" id="5975108at2759"/>
<keyword evidence="2" id="KW-1133">Transmembrane helix</keyword>
<feature type="compositionally biased region" description="Low complexity" evidence="1">
    <location>
        <begin position="294"/>
        <end position="315"/>
    </location>
</feature>
<keyword evidence="2" id="KW-0472">Membrane</keyword>
<keyword evidence="4" id="KW-1185">Reference proteome</keyword>
<proteinExistence type="predicted"/>
<evidence type="ECO:0000256" key="2">
    <source>
        <dbReference type="SAM" id="Phobius"/>
    </source>
</evidence>
<dbReference type="EMBL" id="MU827309">
    <property type="protein sequence ID" value="KAJ7360583.1"/>
    <property type="molecule type" value="Genomic_DNA"/>
</dbReference>
<name>A0A9W9YPH4_9CNID</name>
<dbReference type="Proteomes" id="UP001163046">
    <property type="component" value="Unassembled WGS sequence"/>
</dbReference>
<gene>
    <name evidence="3" type="ORF">OS493_015691</name>
</gene>
<feature type="transmembrane region" description="Helical" evidence="2">
    <location>
        <begin position="40"/>
        <end position="63"/>
    </location>
</feature>
<reference evidence="3" key="1">
    <citation type="submission" date="2023-01" db="EMBL/GenBank/DDBJ databases">
        <title>Genome assembly of the deep-sea coral Lophelia pertusa.</title>
        <authorList>
            <person name="Herrera S."/>
            <person name="Cordes E."/>
        </authorList>
    </citation>
    <scope>NUCLEOTIDE SEQUENCE</scope>
    <source>
        <strain evidence="3">USNM1676648</strain>
        <tissue evidence="3">Polyp</tissue>
    </source>
</reference>
<feature type="compositionally biased region" description="Basic and acidic residues" evidence="1">
    <location>
        <begin position="1"/>
        <end position="11"/>
    </location>
</feature>
<evidence type="ECO:0000256" key="1">
    <source>
        <dbReference type="SAM" id="MobiDB-lite"/>
    </source>
</evidence>
<comment type="caution">
    <text evidence="3">The sequence shown here is derived from an EMBL/GenBank/DDBJ whole genome shotgun (WGS) entry which is preliminary data.</text>
</comment>
<feature type="region of interest" description="Disordered" evidence="1">
    <location>
        <begin position="139"/>
        <end position="229"/>
    </location>
</feature>
<organism evidence="3 4">
    <name type="scientific">Desmophyllum pertusum</name>
    <dbReference type="NCBI Taxonomy" id="174260"/>
    <lineage>
        <taxon>Eukaryota</taxon>
        <taxon>Metazoa</taxon>
        <taxon>Cnidaria</taxon>
        <taxon>Anthozoa</taxon>
        <taxon>Hexacorallia</taxon>
        <taxon>Scleractinia</taxon>
        <taxon>Caryophylliina</taxon>
        <taxon>Caryophylliidae</taxon>
        <taxon>Desmophyllum</taxon>
    </lineage>
</organism>
<evidence type="ECO:0000313" key="3">
    <source>
        <dbReference type="EMBL" id="KAJ7360583.1"/>
    </source>
</evidence>
<feature type="region of interest" description="Disordered" evidence="1">
    <location>
        <begin position="1"/>
        <end position="31"/>
    </location>
</feature>
<keyword evidence="2" id="KW-0812">Transmembrane</keyword>
<feature type="transmembrane region" description="Helical" evidence="2">
    <location>
        <begin position="75"/>
        <end position="99"/>
    </location>
</feature>
<protein>
    <submittedName>
        <fullName evidence="3">Uncharacterized protein</fullName>
    </submittedName>
</protein>
<dbReference type="AlphaFoldDB" id="A0A9W9YPH4"/>